<dbReference type="EMBL" id="CAMXCT010002013">
    <property type="protein sequence ID" value="CAI3994934.1"/>
    <property type="molecule type" value="Genomic_DNA"/>
</dbReference>
<organism evidence="2">
    <name type="scientific">Cladocopium goreaui</name>
    <dbReference type="NCBI Taxonomy" id="2562237"/>
    <lineage>
        <taxon>Eukaryota</taxon>
        <taxon>Sar</taxon>
        <taxon>Alveolata</taxon>
        <taxon>Dinophyceae</taxon>
        <taxon>Suessiales</taxon>
        <taxon>Symbiodiniaceae</taxon>
        <taxon>Cladocopium</taxon>
    </lineage>
</organism>
<dbReference type="EMBL" id="CAMXCT030002013">
    <property type="protein sequence ID" value="CAL4782246.1"/>
    <property type="molecule type" value="Genomic_DNA"/>
</dbReference>
<keyword evidence="4" id="KW-1185">Reference proteome</keyword>
<gene>
    <name evidence="2" type="ORF">C1SCF055_LOCUS21545</name>
</gene>
<dbReference type="EMBL" id="CAMXCT020002013">
    <property type="protein sequence ID" value="CAL1148309.1"/>
    <property type="molecule type" value="Genomic_DNA"/>
</dbReference>
<sequence length="202" mass="23012">MANKIPRSYAPGDNKDYDKKKPGNEESESQYPLVVAQPQKKHVAYVFYYYHSGSGRRSEWMTLCKDTMQCNFRSRTRGGALRWSGLHGKWSWDDGTLRIWDWNCRGEHAPKACRKDTGFVLAADNEFLCDQRSPCGHAVRRRMWYIGEFHIEVLEALAAEAELEDVTALSIASWQPSSLSIASGVLALEDGTEVEDGEWILF</sequence>
<evidence type="ECO:0000256" key="1">
    <source>
        <dbReference type="SAM" id="MobiDB-lite"/>
    </source>
</evidence>
<reference evidence="2" key="1">
    <citation type="submission" date="2022-10" db="EMBL/GenBank/DDBJ databases">
        <authorList>
            <person name="Chen Y."/>
            <person name="Dougan E. K."/>
            <person name="Chan C."/>
            <person name="Rhodes N."/>
            <person name="Thang M."/>
        </authorList>
    </citation>
    <scope>NUCLEOTIDE SEQUENCE</scope>
</reference>
<evidence type="ECO:0000313" key="3">
    <source>
        <dbReference type="EMBL" id="CAL1148309.1"/>
    </source>
</evidence>
<proteinExistence type="predicted"/>
<feature type="compositionally biased region" description="Basic and acidic residues" evidence="1">
    <location>
        <begin position="13"/>
        <end position="24"/>
    </location>
</feature>
<feature type="region of interest" description="Disordered" evidence="1">
    <location>
        <begin position="1"/>
        <end position="32"/>
    </location>
</feature>
<protein>
    <submittedName>
        <fullName evidence="2">Uncharacterized protein</fullName>
    </submittedName>
</protein>
<evidence type="ECO:0000313" key="2">
    <source>
        <dbReference type="EMBL" id="CAI3994934.1"/>
    </source>
</evidence>
<dbReference type="AlphaFoldDB" id="A0A9P1CMJ7"/>
<accession>A0A9P1CMJ7</accession>
<comment type="caution">
    <text evidence="2">The sequence shown here is derived from an EMBL/GenBank/DDBJ whole genome shotgun (WGS) entry which is preliminary data.</text>
</comment>
<reference evidence="3" key="2">
    <citation type="submission" date="2024-04" db="EMBL/GenBank/DDBJ databases">
        <authorList>
            <person name="Chen Y."/>
            <person name="Shah S."/>
            <person name="Dougan E. K."/>
            <person name="Thang M."/>
            <person name="Chan C."/>
        </authorList>
    </citation>
    <scope>NUCLEOTIDE SEQUENCE [LARGE SCALE GENOMIC DNA]</scope>
</reference>
<evidence type="ECO:0000313" key="4">
    <source>
        <dbReference type="Proteomes" id="UP001152797"/>
    </source>
</evidence>
<dbReference type="Proteomes" id="UP001152797">
    <property type="component" value="Unassembled WGS sequence"/>
</dbReference>
<name>A0A9P1CMJ7_9DINO</name>